<reference evidence="2 3" key="1">
    <citation type="submission" date="2024-10" db="EMBL/GenBank/DDBJ databases">
        <title>Updated reference genomes for cyclostephanoid diatoms.</title>
        <authorList>
            <person name="Roberts W.R."/>
            <person name="Alverson A.J."/>
        </authorList>
    </citation>
    <scope>NUCLEOTIDE SEQUENCE [LARGE SCALE GENOMIC DNA]</scope>
    <source>
        <strain evidence="2 3">AJA010-31</strain>
    </source>
</reference>
<evidence type="ECO:0000313" key="3">
    <source>
        <dbReference type="Proteomes" id="UP001530400"/>
    </source>
</evidence>
<organism evidence="2 3">
    <name type="scientific">Cyclotella atomus</name>
    <dbReference type="NCBI Taxonomy" id="382360"/>
    <lineage>
        <taxon>Eukaryota</taxon>
        <taxon>Sar</taxon>
        <taxon>Stramenopiles</taxon>
        <taxon>Ochrophyta</taxon>
        <taxon>Bacillariophyta</taxon>
        <taxon>Coscinodiscophyceae</taxon>
        <taxon>Thalassiosirophycidae</taxon>
        <taxon>Stephanodiscales</taxon>
        <taxon>Stephanodiscaceae</taxon>
        <taxon>Cyclotella</taxon>
    </lineage>
</organism>
<accession>A0ABD3QCE4</accession>
<sequence length="217" mass="24928">MAKSPSNYELLRLQRIERNNERLKTLGLLDKPKPTKAARTPPKKAKKTVLVSPSPRRASRRLQNQPAPTSILIEEPRTKTTVHRPRPRPRRIIEEIIPSLSDEQKQILSSKVAQAEFVDKLQHFLTDVHQISASNLARVLRSITKLSSGEGVRAPQWPENCHFLKGEVVSITSDVHELIERGRECEEEWGRDLGNGWLYNHPLRKLRLFQSYLLGDE</sequence>
<evidence type="ECO:0000256" key="1">
    <source>
        <dbReference type="SAM" id="MobiDB-lite"/>
    </source>
</evidence>
<proteinExistence type="predicted"/>
<protein>
    <recommendedName>
        <fullName evidence="4">DNA replication factor Cdt1 C-terminal domain-containing protein</fullName>
    </recommendedName>
</protein>
<name>A0ABD3QCE4_9STRA</name>
<evidence type="ECO:0008006" key="4">
    <source>
        <dbReference type="Google" id="ProtNLM"/>
    </source>
</evidence>
<evidence type="ECO:0000313" key="2">
    <source>
        <dbReference type="EMBL" id="KAL3795825.1"/>
    </source>
</evidence>
<dbReference type="Proteomes" id="UP001530400">
    <property type="component" value="Unassembled WGS sequence"/>
</dbReference>
<gene>
    <name evidence="2" type="ORF">ACHAWO_011991</name>
</gene>
<dbReference type="AlphaFoldDB" id="A0ABD3QCE4"/>
<dbReference type="EMBL" id="JALLPJ020000310">
    <property type="protein sequence ID" value="KAL3795825.1"/>
    <property type="molecule type" value="Genomic_DNA"/>
</dbReference>
<keyword evidence="3" id="KW-1185">Reference proteome</keyword>
<feature type="region of interest" description="Disordered" evidence="1">
    <location>
        <begin position="24"/>
        <end position="66"/>
    </location>
</feature>
<comment type="caution">
    <text evidence="2">The sequence shown here is derived from an EMBL/GenBank/DDBJ whole genome shotgun (WGS) entry which is preliminary data.</text>
</comment>